<dbReference type="EMBL" id="BMPF01000005">
    <property type="protein sequence ID" value="GGL42304.1"/>
    <property type="molecule type" value="Genomic_DNA"/>
</dbReference>
<dbReference type="SUPFAM" id="SSF64307">
    <property type="entry name" value="SirA-like"/>
    <property type="match status" value="1"/>
</dbReference>
<dbReference type="OrthoDB" id="103554at2157"/>
<name>A0A830F5C3_9EURY</name>
<evidence type="ECO:0000256" key="1">
    <source>
        <dbReference type="SAM" id="MobiDB-lite"/>
    </source>
</evidence>
<feature type="compositionally biased region" description="Basic and acidic residues" evidence="1">
    <location>
        <begin position="17"/>
        <end position="31"/>
    </location>
</feature>
<dbReference type="InterPro" id="IPR036868">
    <property type="entry name" value="TusA-like_sf"/>
</dbReference>
<proteinExistence type="predicted"/>
<evidence type="ECO:0000313" key="4">
    <source>
        <dbReference type="Proteomes" id="UP000628840"/>
    </source>
</evidence>
<dbReference type="RefSeq" id="WP_188884236.1">
    <property type="nucleotide sequence ID" value="NZ_BMPF01000005.1"/>
</dbReference>
<gene>
    <name evidence="3" type="ORF">GCM10009037_27300</name>
</gene>
<dbReference type="AlphaFoldDB" id="A0A830F5C3"/>
<feature type="region of interest" description="Disordered" evidence="1">
    <location>
        <begin position="1"/>
        <end position="37"/>
    </location>
</feature>
<feature type="domain" description="DUF2249" evidence="2">
    <location>
        <begin position="25"/>
        <end position="86"/>
    </location>
</feature>
<dbReference type="InterPro" id="IPR018720">
    <property type="entry name" value="DUF2249"/>
</dbReference>
<sequence>MVDATALDDAVSETDVPTDRPRERLDARELPPPEPLTETLERLADFDDERVLVQVNDRAPQHLYPKLDDRGWAYETVEADDAVVTVVWRP</sequence>
<evidence type="ECO:0000313" key="3">
    <source>
        <dbReference type="EMBL" id="GGL42304.1"/>
    </source>
</evidence>
<dbReference type="Pfam" id="PF10006">
    <property type="entry name" value="DUF2249"/>
    <property type="match status" value="1"/>
</dbReference>
<reference evidence="3 4" key="1">
    <citation type="journal article" date="2019" name="Int. J. Syst. Evol. Microbiol.">
        <title>The Global Catalogue of Microorganisms (GCM) 10K type strain sequencing project: providing services to taxonomists for standard genome sequencing and annotation.</title>
        <authorList>
            <consortium name="The Broad Institute Genomics Platform"/>
            <consortium name="The Broad Institute Genome Sequencing Center for Infectious Disease"/>
            <person name="Wu L."/>
            <person name="Ma J."/>
        </authorList>
    </citation>
    <scope>NUCLEOTIDE SEQUENCE [LARGE SCALE GENOMIC DNA]</scope>
    <source>
        <strain evidence="3 4">JCM 19585</strain>
    </source>
</reference>
<accession>A0A830F5C3</accession>
<organism evidence="3 4">
    <name type="scientific">Halarchaeum grantii</name>
    <dbReference type="NCBI Taxonomy" id="1193105"/>
    <lineage>
        <taxon>Archaea</taxon>
        <taxon>Methanobacteriati</taxon>
        <taxon>Methanobacteriota</taxon>
        <taxon>Stenosarchaea group</taxon>
        <taxon>Halobacteria</taxon>
        <taxon>Halobacteriales</taxon>
        <taxon>Halobacteriaceae</taxon>
    </lineage>
</organism>
<dbReference type="Proteomes" id="UP000628840">
    <property type="component" value="Unassembled WGS sequence"/>
</dbReference>
<keyword evidence="4" id="KW-1185">Reference proteome</keyword>
<evidence type="ECO:0000259" key="2">
    <source>
        <dbReference type="Pfam" id="PF10006"/>
    </source>
</evidence>
<protein>
    <recommendedName>
        <fullName evidence="2">DUF2249 domain-containing protein</fullName>
    </recommendedName>
</protein>
<comment type="caution">
    <text evidence="3">The sequence shown here is derived from an EMBL/GenBank/DDBJ whole genome shotgun (WGS) entry which is preliminary data.</text>
</comment>